<evidence type="ECO:0000256" key="3">
    <source>
        <dbReference type="ARBA" id="ARBA00022946"/>
    </source>
</evidence>
<evidence type="ECO:0000256" key="5">
    <source>
        <dbReference type="SAM" id="MobiDB-lite"/>
    </source>
</evidence>
<evidence type="ECO:0000313" key="6">
    <source>
        <dbReference type="EMBL" id="KAF7340051.1"/>
    </source>
</evidence>
<comment type="subcellular location">
    <subcellularLocation>
        <location evidence="1">Mitochondrion</location>
    </subcellularLocation>
</comment>
<protein>
    <submittedName>
        <fullName evidence="6">Uncharacterized protein</fullName>
    </submittedName>
</protein>
<dbReference type="Pfam" id="PF06644">
    <property type="entry name" value="ATP11"/>
    <property type="match status" value="2"/>
</dbReference>
<dbReference type="AlphaFoldDB" id="A0A8H6XGG9"/>
<dbReference type="OrthoDB" id="16535at2759"/>
<comment type="caution">
    <text evidence="6">The sequence shown here is derived from an EMBL/GenBank/DDBJ whole genome shotgun (WGS) entry which is preliminary data.</text>
</comment>
<organism evidence="6 7">
    <name type="scientific">Mycena venus</name>
    <dbReference type="NCBI Taxonomy" id="2733690"/>
    <lineage>
        <taxon>Eukaryota</taxon>
        <taxon>Fungi</taxon>
        <taxon>Dikarya</taxon>
        <taxon>Basidiomycota</taxon>
        <taxon>Agaricomycotina</taxon>
        <taxon>Agaricomycetes</taxon>
        <taxon>Agaricomycetidae</taxon>
        <taxon>Agaricales</taxon>
        <taxon>Marasmiineae</taxon>
        <taxon>Mycenaceae</taxon>
        <taxon>Mycena</taxon>
    </lineage>
</organism>
<keyword evidence="3" id="KW-0809">Transit peptide</keyword>
<comment type="similarity">
    <text evidence="2">Belongs to the ATP11 family.</text>
</comment>
<dbReference type="InterPro" id="IPR010591">
    <property type="entry name" value="ATP11"/>
</dbReference>
<keyword evidence="4" id="KW-0496">Mitochondrion</keyword>
<feature type="region of interest" description="Disordered" evidence="5">
    <location>
        <begin position="67"/>
        <end position="102"/>
    </location>
</feature>
<evidence type="ECO:0000256" key="4">
    <source>
        <dbReference type="ARBA" id="ARBA00023128"/>
    </source>
</evidence>
<dbReference type="PANTHER" id="PTHR13126">
    <property type="entry name" value="CHAPERONE ATP11"/>
    <property type="match status" value="1"/>
</dbReference>
<gene>
    <name evidence="6" type="ORF">MVEN_01923100</name>
</gene>
<dbReference type="EMBL" id="JACAZI010000019">
    <property type="protein sequence ID" value="KAF7340051.1"/>
    <property type="molecule type" value="Genomic_DNA"/>
</dbReference>
<keyword evidence="7" id="KW-1185">Reference proteome</keyword>
<evidence type="ECO:0000256" key="1">
    <source>
        <dbReference type="ARBA" id="ARBA00004173"/>
    </source>
</evidence>
<dbReference type="PANTHER" id="PTHR13126:SF0">
    <property type="entry name" value="ATP SYNTHASE MITOCHONDRIAL F1 COMPLEX ASSEMBLY FACTOR 1"/>
    <property type="match status" value="1"/>
</dbReference>
<evidence type="ECO:0000256" key="2">
    <source>
        <dbReference type="ARBA" id="ARBA00009116"/>
    </source>
</evidence>
<evidence type="ECO:0000313" key="7">
    <source>
        <dbReference type="Proteomes" id="UP000620124"/>
    </source>
</evidence>
<dbReference type="GO" id="GO:0005739">
    <property type="term" value="C:mitochondrion"/>
    <property type="evidence" value="ECO:0007669"/>
    <property type="project" value="UniProtKB-SubCell"/>
</dbReference>
<name>A0A8H6XGG9_9AGAR</name>
<dbReference type="GO" id="GO:0033615">
    <property type="term" value="P:mitochondrial proton-transporting ATP synthase complex assembly"/>
    <property type="evidence" value="ECO:0007669"/>
    <property type="project" value="TreeGrafter"/>
</dbReference>
<sequence length="322" mass="35919">MHRINRLHSVARSSRRALGKTLHPQLLAFPRCLHTEYEDKYSEKLRKIAEQRGLSVSELKAKIKLEQEELKRQQRDPTPTRSQTEQEDSVEAGRKDSSPVKPLSSILNIPRILAGTHTAEQIEALWTVYHASRSNGTGRGYVCACIPLDLYTKMASTAAKYPMFVVPIRRDKDPASPPAEGEADAAHEFYFLQWAFHDAPPDSLAERRRFIRPASRCEASSVVGCQPTNIHGHVHASAGIQNAGVLRDAIPGGEITPSAAADSAGVDGRYLLQQEDAHRLSMSVRHFYLSDGEESLDRGSLVKAFHETPNEFEWEKLLNHAV</sequence>
<dbReference type="Proteomes" id="UP000620124">
    <property type="component" value="Unassembled WGS sequence"/>
</dbReference>
<accession>A0A8H6XGG9</accession>
<reference evidence="6" key="1">
    <citation type="submission" date="2020-05" db="EMBL/GenBank/DDBJ databases">
        <title>Mycena genomes resolve the evolution of fungal bioluminescence.</title>
        <authorList>
            <person name="Tsai I.J."/>
        </authorList>
    </citation>
    <scope>NUCLEOTIDE SEQUENCE</scope>
    <source>
        <strain evidence="6">CCC161011</strain>
    </source>
</reference>
<proteinExistence type="inferred from homology"/>